<proteinExistence type="predicted"/>
<organism evidence="2 3">
    <name type="scientific">Pontivivens ytuae</name>
    <dbReference type="NCBI Taxonomy" id="2789856"/>
    <lineage>
        <taxon>Bacteria</taxon>
        <taxon>Pseudomonadati</taxon>
        <taxon>Pseudomonadota</taxon>
        <taxon>Alphaproteobacteria</taxon>
        <taxon>Rhodobacterales</taxon>
        <taxon>Paracoccaceae</taxon>
        <taxon>Pontivivens</taxon>
    </lineage>
</organism>
<dbReference type="EMBL" id="CP064942">
    <property type="protein sequence ID" value="QPH54295.1"/>
    <property type="molecule type" value="Genomic_DNA"/>
</dbReference>
<dbReference type="RefSeq" id="WP_196103504.1">
    <property type="nucleotide sequence ID" value="NZ_CP064942.1"/>
</dbReference>
<dbReference type="KEGG" id="poz:I0K15_00505"/>
<evidence type="ECO:0000313" key="3">
    <source>
        <dbReference type="Proteomes" id="UP000594800"/>
    </source>
</evidence>
<reference evidence="2 3" key="1">
    <citation type="submission" date="2020-11" db="EMBL/GenBank/DDBJ databases">
        <title>Description of Pontivivens ytuae sp. nov. isolated from deep sea sediment of Mariana Trench.</title>
        <authorList>
            <person name="Wang Z."/>
            <person name="Sun Q.-L."/>
            <person name="Xu X.-D."/>
            <person name="Tang Y.-Z."/>
            <person name="Zhang J."/>
        </authorList>
    </citation>
    <scope>NUCLEOTIDE SEQUENCE [LARGE SCALE GENOMIC DNA]</scope>
    <source>
        <strain evidence="2 3">MT2928</strain>
    </source>
</reference>
<evidence type="ECO:0000259" key="1">
    <source>
        <dbReference type="Pfam" id="PF20078"/>
    </source>
</evidence>
<accession>A0A7S9LSR2</accession>
<keyword evidence="3" id="KW-1185">Reference proteome</keyword>
<name>A0A7S9LSR2_9RHOB</name>
<protein>
    <recommendedName>
        <fullName evidence="1">DUF6473 domain-containing protein</fullName>
    </recommendedName>
</protein>
<dbReference type="Proteomes" id="UP000594800">
    <property type="component" value="Chromosome"/>
</dbReference>
<evidence type="ECO:0000313" key="2">
    <source>
        <dbReference type="EMBL" id="QPH54295.1"/>
    </source>
</evidence>
<dbReference type="Pfam" id="PF20078">
    <property type="entry name" value="DUF6473"/>
    <property type="match status" value="1"/>
</dbReference>
<dbReference type="InterPro" id="IPR045524">
    <property type="entry name" value="DUF6473"/>
</dbReference>
<sequence length="280" mass="31963">MSFQSVLTTGLNYDEYRWGRSRQVFRGPKPDLSQPYVACIGGSETYGRFAMSPWPTQLEKLIEYPCANWGSPGAGPTFFLKDPVVLEACSNARACVITVMGAHVTSNRLFSVFVRRNMRLREVSETMRALYPEIDFSEFRFVANMLIACWEASPERFKVVEIELRQAWVARMKELIEDIETPTILCWLSDSSPEMADRMEPFNARENPPSFVDRSMIEEVKPHVDYYVEYVASEEAALGPRIPGRQRPEIARRCPSDMMHAEAAELLSDPVSKVLGLRFL</sequence>
<gene>
    <name evidence="2" type="ORF">I0K15_00505</name>
</gene>
<feature type="domain" description="DUF6473" evidence="1">
    <location>
        <begin position="1"/>
        <end position="274"/>
    </location>
</feature>
<dbReference type="AlphaFoldDB" id="A0A7S9LSR2"/>